<evidence type="ECO:0000313" key="11">
    <source>
        <dbReference type="Proteomes" id="UP000660262"/>
    </source>
</evidence>
<keyword evidence="4" id="KW-0347">Helicase</keyword>
<dbReference type="SMART" id="SM00490">
    <property type="entry name" value="HELICc"/>
    <property type="match status" value="1"/>
</dbReference>
<evidence type="ECO:0000256" key="6">
    <source>
        <dbReference type="ARBA" id="ARBA00047984"/>
    </source>
</evidence>
<evidence type="ECO:0000256" key="2">
    <source>
        <dbReference type="ARBA" id="ARBA00022741"/>
    </source>
</evidence>
<dbReference type="CDD" id="cd18791">
    <property type="entry name" value="SF2_C_RHA"/>
    <property type="match status" value="1"/>
</dbReference>
<feature type="region of interest" description="Disordered" evidence="7">
    <location>
        <begin position="1"/>
        <end position="20"/>
    </location>
</feature>
<evidence type="ECO:0000256" key="5">
    <source>
        <dbReference type="ARBA" id="ARBA00022840"/>
    </source>
</evidence>
<dbReference type="InterPro" id="IPR001650">
    <property type="entry name" value="Helicase_C-like"/>
</dbReference>
<dbReference type="PROSITE" id="PS51194">
    <property type="entry name" value="HELICASE_CTER"/>
    <property type="match status" value="1"/>
</dbReference>
<feature type="region of interest" description="Disordered" evidence="7">
    <location>
        <begin position="97"/>
        <end position="125"/>
    </location>
</feature>
<keyword evidence="3" id="KW-0378">Hydrolase</keyword>
<feature type="region of interest" description="Disordered" evidence="7">
    <location>
        <begin position="659"/>
        <end position="682"/>
    </location>
</feature>
<dbReference type="Pfam" id="PF00271">
    <property type="entry name" value="Helicase_C"/>
    <property type="match status" value="1"/>
</dbReference>
<dbReference type="PROSITE" id="PS00690">
    <property type="entry name" value="DEAH_ATP_HELICASE"/>
    <property type="match status" value="1"/>
</dbReference>
<dbReference type="CDD" id="cd17917">
    <property type="entry name" value="DEXHc_RHA-like"/>
    <property type="match status" value="1"/>
</dbReference>
<dbReference type="SMART" id="SM00487">
    <property type="entry name" value="DEXDc"/>
    <property type="match status" value="1"/>
</dbReference>
<keyword evidence="2" id="KW-0547">Nucleotide-binding</keyword>
<dbReference type="InterPro" id="IPR007502">
    <property type="entry name" value="Helicase-assoc_dom"/>
</dbReference>
<dbReference type="GO" id="GO:0003724">
    <property type="term" value="F:RNA helicase activity"/>
    <property type="evidence" value="ECO:0007669"/>
    <property type="project" value="UniProtKB-EC"/>
</dbReference>
<dbReference type="OrthoDB" id="10253254at2759"/>
<evidence type="ECO:0000259" key="9">
    <source>
        <dbReference type="PROSITE" id="PS51194"/>
    </source>
</evidence>
<dbReference type="InterPro" id="IPR027417">
    <property type="entry name" value="P-loop_NTPase"/>
</dbReference>
<feature type="region of interest" description="Disordered" evidence="7">
    <location>
        <begin position="215"/>
        <end position="238"/>
    </location>
</feature>
<evidence type="ECO:0000313" key="10">
    <source>
        <dbReference type="EMBL" id="GHP08132.1"/>
    </source>
</evidence>
<feature type="compositionally biased region" description="Basic and acidic residues" evidence="7">
    <location>
        <begin position="669"/>
        <end position="682"/>
    </location>
</feature>
<feature type="compositionally biased region" description="Low complexity" evidence="7">
    <location>
        <begin position="217"/>
        <end position="226"/>
    </location>
</feature>
<dbReference type="Gene3D" id="1.10.10.2130">
    <property type="entry name" value="DEAH helicase family, winged-helix domain"/>
    <property type="match status" value="1"/>
</dbReference>
<feature type="domain" description="Helicase C-terminal" evidence="9">
    <location>
        <begin position="331"/>
        <end position="522"/>
    </location>
</feature>
<dbReference type="SMART" id="SM00847">
    <property type="entry name" value="HA2"/>
    <property type="match status" value="1"/>
</dbReference>
<reference evidence="10" key="1">
    <citation type="submission" date="2020-10" db="EMBL/GenBank/DDBJ databases">
        <title>Unveiling of a novel bifunctional photoreceptor, Dualchrome1, isolated from a cosmopolitan green alga.</title>
        <authorList>
            <person name="Suzuki S."/>
            <person name="Kawachi M."/>
        </authorList>
    </citation>
    <scope>NUCLEOTIDE SEQUENCE</scope>
    <source>
        <strain evidence="10">NIES 2893</strain>
    </source>
</reference>
<protein>
    <recommendedName>
        <fullName evidence="1">RNA helicase</fullName>
        <ecNumber evidence="1">3.6.4.13</ecNumber>
    </recommendedName>
</protein>
<dbReference type="Proteomes" id="UP000660262">
    <property type="component" value="Unassembled WGS sequence"/>
</dbReference>
<dbReference type="SUPFAM" id="SSF52540">
    <property type="entry name" value="P-loop containing nucleoside triphosphate hydrolases"/>
    <property type="match status" value="2"/>
</dbReference>
<feature type="region of interest" description="Disordered" evidence="7">
    <location>
        <begin position="601"/>
        <end position="632"/>
    </location>
</feature>
<proteinExistence type="predicted"/>
<organism evidence="10 11">
    <name type="scientific">Pycnococcus provasolii</name>
    <dbReference type="NCBI Taxonomy" id="41880"/>
    <lineage>
        <taxon>Eukaryota</taxon>
        <taxon>Viridiplantae</taxon>
        <taxon>Chlorophyta</taxon>
        <taxon>Pseudoscourfieldiophyceae</taxon>
        <taxon>Pseudoscourfieldiales</taxon>
        <taxon>Pycnococcaceae</taxon>
        <taxon>Pycnococcus</taxon>
    </lineage>
</organism>
<evidence type="ECO:0000256" key="7">
    <source>
        <dbReference type="SAM" id="MobiDB-lite"/>
    </source>
</evidence>
<dbReference type="PANTHER" id="PTHR18934">
    <property type="entry name" value="ATP-DEPENDENT RNA HELICASE"/>
    <property type="match status" value="1"/>
</dbReference>
<feature type="compositionally biased region" description="Acidic residues" evidence="7">
    <location>
        <begin position="612"/>
        <end position="632"/>
    </location>
</feature>
<feature type="compositionally biased region" description="Low complexity" evidence="7">
    <location>
        <begin position="352"/>
        <end position="362"/>
    </location>
</feature>
<dbReference type="InterPro" id="IPR002464">
    <property type="entry name" value="DNA/RNA_helicase_DEAH_CS"/>
</dbReference>
<dbReference type="GO" id="GO:0016787">
    <property type="term" value="F:hydrolase activity"/>
    <property type="evidence" value="ECO:0007669"/>
    <property type="project" value="UniProtKB-KW"/>
</dbReference>
<evidence type="ECO:0000259" key="8">
    <source>
        <dbReference type="PROSITE" id="PS51192"/>
    </source>
</evidence>
<comment type="caution">
    <text evidence="10">The sequence shown here is derived from an EMBL/GenBank/DDBJ whole genome shotgun (WGS) entry which is preliminary data.</text>
</comment>
<dbReference type="EMBL" id="BNJQ01000019">
    <property type="protein sequence ID" value="GHP08132.1"/>
    <property type="molecule type" value="Genomic_DNA"/>
</dbReference>
<dbReference type="AlphaFoldDB" id="A0A830HMM0"/>
<dbReference type="InterPro" id="IPR048333">
    <property type="entry name" value="HA2_WH"/>
</dbReference>
<feature type="domain" description="Helicase ATP-binding" evidence="8">
    <location>
        <begin position="34"/>
        <end position="274"/>
    </location>
</feature>
<dbReference type="GO" id="GO:0045943">
    <property type="term" value="P:positive regulation of transcription by RNA polymerase I"/>
    <property type="evidence" value="ECO:0007669"/>
    <property type="project" value="TreeGrafter"/>
</dbReference>
<name>A0A830HMM0_9CHLO</name>
<dbReference type="GO" id="GO:0003725">
    <property type="term" value="F:double-stranded RNA binding"/>
    <property type="evidence" value="ECO:0007669"/>
    <property type="project" value="TreeGrafter"/>
</dbReference>
<feature type="region of interest" description="Disordered" evidence="7">
    <location>
        <begin position="350"/>
        <end position="378"/>
    </location>
</feature>
<evidence type="ECO:0000256" key="4">
    <source>
        <dbReference type="ARBA" id="ARBA00022806"/>
    </source>
</evidence>
<comment type="catalytic activity">
    <reaction evidence="6">
        <text>ATP + H2O = ADP + phosphate + H(+)</text>
        <dbReference type="Rhea" id="RHEA:13065"/>
        <dbReference type="ChEBI" id="CHEBI:15377"/>
        <dbReference type="ChEBI" id="CHEBI:15378"/>
        <dbReference type="ChEBI" id="CHEBI:30616"/>
        <dbReference type="ChEBI" id="CHEBI:43474"/>
        <dbReference type="ChEBI" id="CHEBI:456216"/>
        <dbReference type="EC" id="3.6.4.13"/>
    </reaction>
</comment>
<evidence type="ECO:0000256" key="1">
    <source>
        <dbReference type="ARBA" id="ARBA00012552"/>
    </source>
</evidence>
<dbReference type="PANTHER" id="PTHR18934:SF118">
    <property type="entry name" value="ATP-DEPENDENT RNA HELICASE DHX33"/>
    <property type="match status" value="1"/>
</dbReference>
<dbReference type="InterPro" id="IPR014001">
    <property type="entry name" value="Helicase_ATP-bd"/>
</dbReference>
<dbReference type="EC" id="3.6.4.13" evidence="1"/>
<dbReference type="GO" id="GO:0005524">
    <property type="term" value="F:ATP binding"/>
    <property type="evidence" value="ECO:0007669"/>
    <property type="project" value="UniProtKB-KW"/>
</dbReference>
<gene>
    <name evidence="10" type="ORF">PPROV_000687400</name>
</gene>
<dbReference type="GO" id="GO:0005730">
    <property type="term" value="C:nucleolus"/>
    <property type="evidence" value="ECO:0007669"/>
    <property type="project" value="UniProtKB-ARBA"/>
</dbReference>
<dbReference type="InterPro" id="IPR042035">
    <property type="entry name" value="DEAH_win-hel_dom"/>
</dbReference>
<dbReference type="PROSITE" id="PS51192">
    <property type="entry name" value="HELICASE_ATP_BIND_1"/>
    <property type="match status" value="1"/>
</dbReference>
<accession>A0A830HMM0</accession>
<dbReference type="Gene3D" id="3.40.50.300">
    <property type="entry name" value="P-loop containing nucleotide triphosphate hydrolases"/>
    <property type="match status" value="2"/>
</dbReference>
<sequence>MASSWQSPASAFSGSPSSLGSSQLPAFLVRLDLVRLLSLHPVLIVVGGTGCGKTTQIPQALLDLGALPAGFACAVTQPRRVAAITVAQRVALERGTPLPQRRVRSERAASSATKSRVNAHDDSAAAAAAADNAPASAPASAVPGVVGYAVRFDDCSIPGVTRIRYVTDGLLLREMQMDPYLRQYAVVIVDEAHERSLATDVVLGMLRQIQIRRNSETAESASAATTLSGKKVKRHTLHPESPSLPPLRIVIMSATLDTDKFRDFFQTDSTVRDSRPPVAYIEGRQFPVTTKYLSETVSDYVDAAVTTVLQIHGDAPHIKGDILVFLTGRDEIRDAIASLEQRLGMLRLSNGSAQSSAATTTTSDDEDEEEEKEGRRGRTPLTLVSLPLYAALPPREQAKVFEPPELGTRKVVWSTNVAETSVTVPGIVYVVDSGVVKERRILTRVSGAGSAVSTACAESLQVVPVSKAAARQRAGRAGREAPGICYRLYTEPTFERHLTENATPELLRSSLDGVVLSLKAYGVKDIRDFDFVDQPPMDGLLRALEGLYQLGALDDGMELTTEGRVLSRFPLLPALAKVVWSSFGEVMMSRIIEVLESGTFKRRRGEERSSPDDDDDDDAADGGDDEDEDEDESMCLGAVLNLVSMLDLGDACPPIAVPPSAKGAAGKGAGDRRHGPRPDEARFADFAHPCGDHVALAMMMESYLRSAKTAKGDGADASPSPKSMRKSRVAWCEKYGVSPATMQRAEDIRAQLVSFCERTFNVSTSGGTDAGYERGAAVRRCVCRGFFPSASRKRLGGASQYDSLASLFVGGVGNSSAISIHPSSCLHPRVIADTFAVSSSRVKSSSSAAAAASSSSRPPAASSHHRLTASEYLPDLIVYTETVFTSRLCARHVSAVDREWLSSNRR</sequence>
<dbReference type="Pfam" id="PF04408">
    <property type="entry name" value="WHD_HA2"/>
    <property type="match status" value="1"/>
</dbReference>
<keyword evidence="5" id="KW-0067">ATP-binding</keyword>
<evidence type="ECO:0000256" key="3">
    <source>
        <dbReference type="ARBA" id="ARBA00022801"/>
    </source>
</evidence>
<keyword evidence="11" id="KW-1185">Reference proteome</keyword>